<dbReference type="Proteomes" id="UP000053477">
    <property type="component" value="Unassembled WGS sequence"/>
</dbReference>
<accession>A0A0H2RH70</accession>
<dbReference type="EMBL" id="KQ086006">
    <property type="protein sequence ID" value="KLO11199.1"/>
    <property type="molecule type" value="Genomic_DNA"/>
</dbReference>
<proteinExistence type="predicted"/>
<protein>
    <submittedName>
        <fullName evidence="1">Uncharacterized protein</fullName>
    </submittedName>
</protein>
<dbReference type="AlphaFoldDB" id="A0A0H2RH70"/>
<name>A0A0H2RH70_9AGAM</name>
<keyword evidence="2" id="KW-1185">Reference proteome</keyword>
<sequence length="195" mass="22301">MSYYSPYRYGTDGSGKTYPPGVNPPPYIPPLPRNPNAQLGPPPVYFSPKITITYNPIFTTSYPDFNQLRFQFESALRTHVGRMNPTEQVNILYFEDGVYILAVELFTLEAITTTQVAIATFKIGYRAFKFQFPMATSSASTLPTWLKQLEEYELNANLARDPAYNDSSKDDVSDMPALRRNEFPSLNLFKRNRRN</sequence>
<evidence type="ECO:0000313" key="1">
    <source>
        <dbReference type="EMBL" id="KLO11199.1"/>
    </source>
</evidence>
<organism evidence="1 2">
    <name type="scientific">Schizopora paradoxa</name>
    <dbReference type="NCBI Taxonomy" id="27342"/>
    <lineage>
        <taxon>Eukaryota</taxon>
        <taxon>Fungi</taxon>
        <taxon>Dikarya</taxon>
        <taxon>Basidiomycota</taxon>
        <taxon>Agaricomycotina</taxon>
        <taxon>Agaricomycetes</taxon>
        <taxon>Hymenochaetales</taxon>
        <taxon>Schizoporaceae</taxon>
        <taxon>Schizopora</taxon>
    </lineage>
</organism>
<evidence type="ECO:0000313" key="2">
    <source>
        <dbReference type="Proteomes" id="UP000053477"/>
    </source>
</evidence>
<dbReference type="InParanoid" id="A0A0H2RH70"/>
<reference evidence="1 2" key="1">
    <citation type="submission" date="2015-04" db="EMBL/GenBank/DDBJ databases">
        <title>Complete genome sequence of Schizopora paradoxa KUC8140, a cosmopolitan wood degrader in East Asia.</title>
        <authorList>
            <consortium name="DOE Joint Genome Institute"/>
            <person name="Min B."/>
            <person name="Park H."/>
            <person name="Jang Y."/>
            <person name="Kim J.-J."/>
            <person name="Kim K.H."/>
            <person name="Pangilinan J."/>
            <person name="Lipzen A."/>
            <person name="Riley R."/>
            <person name="Grigoriev I.V."/>
            <person name="Spatafora J.W."/>
            <person name="Choi I.-G."/>
        </authorList>
    </citation>
    <scope>NUCLEOTIDE SEQUENCE [LARGE SCALE GENOMIC DNA]</scope>
    <source>
        <strain evidence="1 2">KUC8140</strain>
    </source>
</reference>
<gene>
    <name evidence="1" type="ORF">SCHPADRAFT_891762</name>
</gene>